<dbReference type="EMBL" id="JANBPU010000478">
    <property type="protein sequence ID" value="KAJ1911184.1"/>
    <property type="molecule type" value="Genomic_DNA"/>
</dbReference>
<keyword evidence="2" id="KW-1185">Reference proteome</keyword>
<organism evidence="1 2">
    <name type="scientific">Mycoemilia scoparia</name>
    <dbReference type="NCBI Taxonomy" id="417184"/>
    <lineage>
        <taxon>Eukaryota</taxon>
        <taxon>Fungi</taxon>
        <taxon>Fungi incertae sedis</taxon>
        <taxon>Zoopagomycota</taxon>
        <taxon>Kickxellomycotina</taxon>
        <taxon>Kickxellomycetes</taxon>
        <taxon>Kickxellales</taxon>
        <taxon>Kickxellaceae</taxon>
        <taxon>Mycoemilia</taxon>
    </lineage>
</organism>
<gene>
    <name evidence="1" type="ORF">H4219_006016</name>
</gene>
<accession>A0A9W7ZQV0</accession>
<evidence type="ECO:0000313" key="1">
    <source>
        <dbReference type="EMBL" id="KAJ1911184.1"/>
    </source>
</evidence>
<sequence length="261" mass="30438">MDINVFKITTYYLLHIGFMIRKYSPLRLYSARPLERMIGFIAHRFKSLSNPGAHAGNLLEYIAATNSLRRINEPITHPTSVIKPLRDPWPYMIRELNQYCDDISARSFLQCINDHFYLNNIDLQAYEYTDLEIFPQFEKGDEKFGSEHFEDGQARATKQVRLKSRVYRPSNSRSDSSSFDNEHIFFGDVIFYFKCDCGPNNEIYCLVKVYKHQTLQNSNVPYRTASMPHKYVVFNVKSIVSNIGYIYSLIGHDINTSLIII</sequence>
<dbReference type="AlphaFoldDB" id="A0A9W7ZQV0"/>
<comment type="caution">
    <text evidence="1">The sequence shown here is derived from an EMBL/GenBank/DDBJ whole genome shotgun (WGS) entry which is preliminary data.</text>
</comment>
<dbReference type="Proteomes" id="UP001150538">
    <property type="component" value="Unassembled WGS sequence"/>
</dbReference>
<reference evidence="1" key="1">
    <citation type="submission" date="2022-07" db="EMBL/GenBank/DDBJ databases">
        <title>Phylogenomic reconstructions and comparative analyses of Kickxellomycotina fungi.</title>
        <authorList>
            <person name="Reynolds N.K."/>
            <person name="Stajich J.E."/>
            <person name="Barry K."/>
            <person name="Grigoriev I.V."/>
            <person name="Crous P."/>
            <person name="Smith M.E."/>
        </authorList>
    </citation>
    <scope>NUCLEOTIDE SEQUENCE</scope>
    <source>
        <strain evidence="1">NBRC 100468</strain>
    </source>
</reference>
<evidence type="ECO:0000313" key="2">
    <source>
        <dbReference type="Proteomes" id="UP001150538"/>
    </source>
</evidence>
<protein>
    <submittedName>
        <fullName evidence="1">Uncharacterized protein</fullName>
    </submittedName>
</protein>
<proteinExistence type="predicted"/>
<name>A0A9W7ZQV0_9FUNG</name>